<dbReference type="Gene3D" id="3.40.1810.10">
    <property type="entry name" value="Transcription factor, MADS-box"/>
    <property type="match status" value="1"/>
</dbReference>
<dbReference type="GO" id="GO:0000981">
    <property type="term" value="F:DNA-binding transcription factor activity, RNA polymerase II-specific"/>
    <property type="evidence" value="ECO:0007669"/>
    <property type="project" value="TreeGrafter"/>
</dbReference>
<feature type="compositionally biased region" description="Low complexity" evidence="7">
    <location>
        <begin position="360"/>
        <end position="384"/>
    </location>
</feature>
<keyword evidence="4" id="KW-0010">Activator</keyword>
<dbReference type="InterPro" id="IPR022102">
    <property type="entry name" value="HJURP_C"/>
</dbReference>
<evidence type="ECO:0000256" key="2">
    <source>
        <dbReference type="ARBA" id="ARBA00023015"/>
    </source>
</evidence>
<evidence type="ECO:0000256" key="4">
    <source>
        <dbReference type="ARBA" id="ARBA00023159"/>
    </source>
</evidence>
<evidence type="ECO:0000256" key="6">
    <source>
        <dbReference type="ARBA" id="ARBA00023242"/>
    </source>
</evidence>
<dbReference type="GO" id="GO:0042826">
    <property type="term" value="F:histone deacetylase binding"/>
    <property type="evidence" value="ECO:0007669"/>
    <property type="project" value="TreeGrafter"/>
</dbReference>
<dbReference type="GO" id="GO:0030154">
    <property type="term" value="P:cell differentiation"/>
    <property type="evidence" value="ECO:0007669"/>
    <property type="project" value="TreeGrafter"/>
</dbReference>
<protein>
    <submittedName>
        <fullName evidence="9">Myocyte enhancer factor 2d</fullName>
    </submittedName>
</protein>
<dbReference type="SUPFAM" id="SSF55455">
    <property type="entry name" value="SRF-like"/>
    <property type="match status" value="1"/>
</dbReference>
<dbReference type="PANTHER" id="PTHR11945">
    <property type="entry name" value="MADS BOX PROTEIN"/>
    <property type="match status" value="1"/>
</dbReference>
<dbReference type="CDD" id="cd00265">
    <property type="entry name" value="MADS_MEF2_like"/>
    <property type="match status" value="1"/>
</dbReference>
<dbReference type="InterPro" id="IPR002100">
    <property type="entry name" value="TF_MADSbox"/>
</dbReference>
<keyword evidence="6" id="KW-0539">Nucleus</keyword>
<evidence type="ECO:0000256" key="7">
    <source>
        <dbReference type="SAM" id="MobiDB-lite"/>
    </source>
</evidence>
<feature type="region of interest" description="Disordered" evidence="7">
    <location>
        <begin position="354"/>
        <end position="417"/>
    </location>
</feature>
<dbReference type="PROSITE" id="PS50066">
    <property type="entry name" value="MADS_BOX_2"/>
    <property type="match status" value="1"/>
</dbReference>
<dbReference type="PRINTS" id="PR00404">
    <property type="entry name" value="MADSDOMAIN"/>
</dbReference>
<reference evidence="9" key="1">
    <citation type="submission" date="2016-05" db="EMBL/GenBank/DDBJ databases">
        <authorList>
            <person name="Lavstsen T."/>
            <person name="Jespersen J.S."/>
        </authorList>
    </citation>
    <scope>NUCLEOTIDE SEQUENCE</scope>
    <source>
        <tissue evidence="9">Brain</tissue>
    </source>
</reference>
<dbReference type="SMART" id="SM00432">
    <property type="entry name" value="MADS"/>
    <property type="match status" value="1"/>
</dbReference>
<dbReference type="PROSITE" id="PS00350">
    <property type="entry name" value="MADS_BOX_1"/>
    <property type="match status" value="1"/>
</dbReference>
<dbReference type="InterPro" id="IPR036879">
    <property type="entry name" value="TF_MADSbox_sf"/>
</dbReference>
<organism evidence="9">
    <name type="scientific">Nothobranchius kadleci</name>
    <name type="common">African annual killifish</name>
    <dbReference type="NCBI Taxonomy" id="1051664"/>
    <lineage>
        <taxon>Eukaryota</taxon>
        <taxon>Metazoa</taxon>
        <taxon>Chordata</taxon>
        <taxon>Craniata</taxon>
        <taxon>Vertebrata</taxon>
        <taxon>Euteleostomi</taxon>
        <taxon>Actinopterygii</taxon>
        <taxon>Neopterygii</taxon>
        <taxon>Teleostei</taxon>
        <taxon>Neoteleostei</taxon>
        <taxon>Acanthomorphata</taxon>
        <taxon>Ovalentaria</taxon>
        <taxon>Atherinomorphae</taxon>
        <taxon>Cyprinodontiformes</taxon>
        <taxon>Nothobranchiidae</taxon>
        <taxon>Nothobranchius</taxon>
    </lineage>
</organism>
<reference evidence="9" key="2">
    <citation type="submission" date="2016-06" db="EMBL/GenBank/DDBJ databases">
        <title>The genome of a short-lived fish provides insights into sex chromosome evolution and the genetic control of aging.</title>
        <authorList>
            <person name="Reichwald K."/>
            <person name="Felder M."/>
            <person name="Petzold A."/>
            <person name="Koch P."/>
            <person name="Groth M."/>
            <person name="Platzer M."/>
        </authorList>
    </citation>
    <scope>NUCLEOTIDE SEQUENCE</scope>
    <source>
        <tissue evidence="9">Brain</tissue>
    </source>
</reference>
<dbReference type="InterPro" id="IPR033896">
    <property type="entry name" value="MEF2-like_N"/>
</dbReference>
<keyword evidence="3" id="KW-0238">DNA-binding</keyword>
<feature type="compositionally biased region" description="Low complexity" evidence="7">
    <location>
        <begin position="392"/>
        <end position="404"/>
    </location>
</feature>
<keyword evidence="2" id="KW-0805">Transcription regulation</keyword>
<evidence type="ECO:0000313" key="9">
    <source>
        <dbReference type="EMBL" id="SBP78526.1"/>
    </source>
</evidence>
<proteinExistence type="predicted"/>
<dbReference type="FunFam" id="3.40.1810.10:FF:000001">
    <property type="entry name" value="Myocyte-specific enhancer factor 2A homolog"/>
    <property type="match status" value="1"/>
</dbReference>
<feature type="region of interest" description="Disordered" evidence="7">
    <location>
        <begin position="92"/>
        <end position="115"/>
    </location>
</feature>
<dbReference type="EMBL" id="HADZ01014585">
    <property type="protein sequence ID" value="SBP78526.1"/>
    <property type="molecule type" value="Transcribed_RNA"/>
</dbReference>
<keyword evidence="5" id="KW-0804">Transcription</keyword>
<accession>A0A1A8CID7</accession>
<dbReference type="GO" id="GO:0000978">
    <property type="term" value="F:RNA polymerase II cis-regulatory region sequence-specific DNA binding"/>
    <property type="evidence" value="ECO:0007669"/>
    <property type="project" value="TreeGrafter"/>
</dbReference>
<feature type="region of interest" description="Disordered" evidence="7">
    <location>
        <begin position="188"/>
        <end position="208"/>
    </location>
</feature>
<dbReference type="GO" id="GO:0045944">
    <property type="term" value="P:positive regulation of transcription by RNA polymerase II"/>
    <property type="evidence" value="ECO:0007669"/>
    <property type="project" value="InterPro"/>
</dbReference>
<dbReference type="AlphaFoldDB" id="A0A1A8CID7"/>
<evidence type="ECO:0000256" key="1">
    <source>
        <dbReference type="ARBA" id="ARBA00004123"/>
    </source>
</evidence>
<dbReference type="GO" id="GO:0005634">
    <property type="term" value="C:nucleus"/>
    <property type="evidence" value="ECO:0007669"/>
    <property type="project" value="UniProtKB-SubCell"/>
</dbReference>
<sequence>MGRKKIQIQRITDERNRQVTFTKRKFGLMKKAYELSVLCDCEIALIIFNHSNKLFQYASTDMDKVLLKYTEYNEPHESRTNADIIETLRKKGFNGCNSPEPDGDDSIDQSPLNDRKTEDLDSLFKRYGSTVPQPTFSMPVTVPVSNQNAAAALQFSNNPSGALVTTTSFVTSTLTDPRLLSPQQPALQRNTVSPGLPQRPASAGALLGGDLGNSNGACPSPVPNGYISARASPGLLSVSNGNSLGKVVPAKSPPPPSPQMVNSRKPDLRVITSQSGKSLMQLTEEELELVSENAQRLGGSQVTQPLTTPVVSVATPSLLAPFPSMQTAYNTEYQLTSADLTALQTFTPPGLVPGNMAAWQQQSAVSQQQQQQQQQRQQQQQQQSHHQRHQQQLKPQPQKQQKVPSSHRTDNISNQPQ</sequence>
<evidence type="ECO:0000256" key="3">
    <source>
        <dbReference type="ARBA" id="ARBA00023125"/>
    </source>
</evidence>
<evidence type="ECO:0000259" key="8">
    <source>
        <dbReference type="PROSITE" id="PS50066"/>
    </source>
</evidence>
<gene>
    <name evidence="9" type="primary">MEF2D</name>
</gene>
<name>A0A1A8CID7_NOTKA</name>
<dbReference type="GO" id="GO:0046983">
    <property type="term" value="F:protein dimerization activity"/>
    <property type="evidence" value="ECO:0007669"/>
    <property type="project" value="InterPro"/>
</dbReference>
<feature type="domain" description="MADS-box" evidence="8">
    <location>
        <begin position="1"/>
        <end position="61"/>
    </location>
</feature>
<evidence type="ECO:0000256" key="5">
    <source>
        <dbReference type="ARBA" id="ARBA00023163"/>
    </source>
</evidence>
<dbReference type="Pfam" id="PF00319">
    <property type="entry name" value="SRF-TF"/>
    <property type="match status" value="1"/>
</dbReference>
<dbReference type="Pfam" id="PF12347">
    <property type="entry name" value="HJURP_C"/>
    <property type="match status" value="1"/>
</dbReference>
<comment type="subcellular location">
    <subcellularLocation>
        <location evidence="1">Nucleus</location>
    </subcellularLocation>
</comment>
<dbReference type="PANTHER" id="PTHR11945:SF837">
    <property type="entry name" value="MYOCYTE ENHANCER FACTOR 2D"/>
    <property type="match status" value="1"/>
</dbReference>
<dbReference type="GO" id="GO:0007507">
    <property type="term" value="P:heart development"/>
    <property type="evidence" value="ECO:0007669"/>
    <property type="project" value="TreeGrafter"/>
</dbReference>